<dbReference type="EMBL" id="CP126446">
    <property type="protein sequence ID" value="WIF99249.1"/>
    <property type="molecule type" value="Genomic_DNA"/>
</dbReference>
<sequence length="1429" mass="167507">MTTESLFSFMKEVAPDFVTLGEKIEASLFEQPNSTLVQARLFGEHLGKLVAKHEGTEEVFSVKHVERLEKLLRREAIEEDIFNKFNWLRKMGNKAAHEPNFGEVEVAIRAHRIIYDLSCWYVQLYISFDFAVPEYSLPKPRANQGVDKEELANMLQPLLNDSLQSVVGQQWAEMKKEIEELKKLKEEPPKTDNENDGEKVPQPKVKEETKSEVKEKSFALFSYLKEHGLEVLDKRANKGAIWVVGNWSLKEILFPLKKYNIYFRFAKKGSKSTKRRPAWFMLSKWRETEEEEKARLFKSEEKVEESKVDEISSNSSKEDETKESYQLPETEETYSEQAEYVVKEDQTFIVQLAPVNKVDYTQKEQLFVPNHLLNTPIESYAETALSLLKDKGIQFVADVDEDILRDLYRTDREFFYQVVQHLFVLGVDFTEKLSQFKPVVHFEGEDKVIVVRSQEHSAISSWLPKLYTQRFAEVGIRNTNQLNGLFLSSLKWLFKELYGEVLTFLSQHEETWVEEGEEPFETHVPAENAGSISLDNEWISIDANLREVALNTTNFQGVRALVRQLQEKGFFTLNDLPENLDDLHLQFKGVGPGAVQKLWNQIALMSKSINTKGENGSQFEQGTMVVFEDYEIEIPEIIRTVDIETDRFLGVKSILEQFGERGIRVYGDLPVDLESITSWPKIGKTRVKQFFEQLVDIMETVKNELMYSQKLNQMTAEERFHYYFTKHEELVSKLPDSVELQKKHKITPRQLKLMEMKYKAFKRGDHLTLEEMGEALGVTRERVRQVIAKFNERLFLQGEKWVNEVQQMLKHSQVIANKWLDRKTFTHYMMGECLNMLNINFRLEDLYLTSYNSEEYENVKKSIYENVKDFFHQKVFTRLELEDWAEALSHKLNIPSAFIKDVSSPYMNWFQNGEGVLTTLNKADVVEMVMAEYPQGVEIFRKEDELIEKANQIMPGQFGGERSFTSIVSNREDAAHKFLMWGRGTYIYHQFVHPDIDWLAQVQYQALDFLSKVSTVNIHKLFRVVKEEAIERGIPNEYALYTLLRQHPIEEVDYLKFPKISLAGVELRKNVEWIREFIHEYGEPVPYDVLRNEFVHERGWKEFTLQHNLWNDDSIIQYKHAHYTLMSYFEHIPYDFFRPIIQRLEELLEDQTIIQIGRVFEEKKTYLASEGIVSSYLLYQTLERLYEGPLDFARYPYLTNGDINKDDLSITSLVEDYLIEAGGEVPREEVYQWITEELGGHEKILDNVLQKSNDIFYYTRGQYGEYVHRDVIDWNEEKQEQLHQYCLARLNELLGVRDLPIITIGDLFNPNDLPPLDNYVPWTEDLLTDCLKNDHRWELIGSYNWIVAAFETVMPYSSNPEFITYILTSQFNSSAKVHDFYRYLRQVKYSQDGALLSEAEDLLEEDEAPFTIEGDEIVMKLLKETTHES</sequence>
<feature type="domain" description="RNA polymerase sigma-70 region 4" evidence="2">
    <location>
        <begin position="745"/>
        <end position="789"/>
    </location>
</feature>
<gene>
    <name evidence="3" type="ORF">QNI29_06195</name>
</gene>
<feature type="region of interest" description="Disordered" evidence="1">
    <location>
        <begin position="307"/>
        <end position="330"/>
    </location>
</feature>
<dbReference type="InterPro" id="IPR000943">
    <property type="entry name" value="RNA_pol_sigma70"/>
</dbReference>
<dbReference type="Pfam" id="PF04545">
    <property type="entry name" value="Sigma70_r4"/>
    <property type="match status" value="1"/>
</dbReference>
<dbReference type="SUPFAM" id="SSF88659">
    <property type="entry name" value="Sigma3 and sigma4 domains of RNA polymerase sigma factors"/>
    <property type="match status" value="1"/>
</dbReference>
<dbReference type="Proteomes" id="UP001236652">
    <property type="component" value="Chromosome"/>
</dbReference>
<dbReference type="InterPro" id="IPR013324">
    <property type="entry name" value="RNA_pol_sigma_r3/r4-like"/>
</dbReference>
<feature type="compositionally biased region" description="Basic and acidic residues" evidence="1">
    <location>
        <begin position="307"/>
        <end position="323"/>
    </location>
</feature>
<evidence type="ECO:0000313" key="3">
    <source>
        <dbReference type="EMBL" id="WIF99249.1"/>
    </source>
</evidence>
<evidence type="ECO:0000256" key="1">
    <source>
        <dbReference type="SAM" id="MobiDB-lite"/>
    </source>
</evidence>
<feature type="region of interest" description="Disordered" evidence="1">
    <location>
        <begin position="182"/>
        <end position="210"/>
    </location>
</feature>
<keyword evidence="4" id="KW-1185">Reference proteome</keyword>
<dbReference type="Gene3D" id="1.10.10.10">
    <property type="entry name" value="Winged helix-like DNA-binding domain superfamily/Winged helix DNA-binding domain"/>
    <property type="match status" value="1"/>
</dbReference>
<dbReference type="InterPro" id="IPR036388">
    <property type="entry name" value="WH-like_DNA-bd_sf"/>
</dbReference>
<reference evidence="3 4" key="1">
    <citation type="submission" date="2023-05" db="EMBL/GenBank/DDBJ databases">
        <title>Comparative genomics reveals the evidence of polycyclic aromatic hydrocarbons degradation in moderately halophilic genus Pontibacillus.</title>
        <authorList>
            <person name="Yang H."/>
            <person name="Qian Z."/>
        </authorList>
    </citation>
    <scope>NUCLEOTIDE SEQUENCE [LARGE SCALE GENOMIC DNA]</scope>
    <source>
        <strain evidence="4">HN14</strain>
    </source>
</reference>
<accession>A0ABY8V3T0</accession>
<organism evidence="3 4">
    <name type="scientific">Pontibacillus chungwhensis</name>
    <dbReference type="NCBI Taxonomy" id="265426"/>
    <lineage>
        <taxon>Bacteria</taxon>
        <taxon>Bacillati</taxon>
        <taxon>Bacillota</taxon>
        <taxon>Bacilli</taxon>
        <taxon>Bacillales</taxon>
        <taxon>Bacillaceae</taxon>
        <taxon>Pontibacillus</taxon>
    </lineage>
</organism>
<evidence type="ECO:0000313" key="4">
    <source>
        <dbReference type="Proteomes" id="UP001236652"/>
    </source>
</evidence>
<dbReference type="RefSeq" id="WP_231418135.1">
    <property type="nucleotide sequence ID" value="NZ_CP126446.1"/>
</dbReference>
<protein>
    <submittedName>
        <fullName evidence="3">Sigma factor-like helix-turn-helix DNA-binding protein</fullName>
    </submittedName>
</protein>
<dbReference type="PRINTS" id="PR00046">
    <property type="entry name" value="SIGMA70FCT"/>
</dbReference>
<dbReference type="InterPro" id="IPR007630">
    <property type="entry name" value="RNA_pol_sigma70_r4"/>
</dbReference>
<evidence type="ECO:0000259" key="2">
    <source>
        <dbReference type="Pfam" id="PF04545"/>
    </source>
</evidence>
<proteinExistence type="predicted"/>
<name>A0ABY8V3T0_9BACI</name>